<dbReference type="EMBL" id="CM056743">
    <property type="protein sequence ID" value="KAJ8672436.1"/>
    <property type="molecule type" value="Genomic_DNA"/>
</dbReference>
<evidence type="ECO:0000313" key="1">
    <source>
        <dbReference type="EMBL" id="KAJ8672436.1"/>
    </source>
</evidence>
<gene>
    <name evidence="1" type="ORF">QAD02_003695</name>
</gene>
<sequence length="163" mass="18305">MSSTCKACRQAFNNNLIATCVICNELYHGDPECAGITASEVKVLQLKNKPLLTFTCNDCKVAGRDKHFKLSEKLAEDMSIIRTQCDTIPDIKNQLNEVKEKVNSFKVVANEFPFLQAKVANLEEKLEVIQSSNSLSGLNEERMIHEVQERIAKSKNLLLHNVP</sequence>
<protein>
    <submittedName>
        <fullName evidence="1">Uncharacterized protein</fullName>
    </submittedName>
</protein>
<dbReference type="Proteomes" id="UP001239111">
    <property type="component" value="Chromosome 3"/>
</dbReference>
<reference evidence="1" key="1">
    <citation type="submission" date="2023-04" db="EMBL/GenBank/DDBJ databases">
        <title>A chromosome-level genome assembly of the parasitoid wasp Eretmocerus hayati.</title>
        <authorList>
            <person name="Zhong Y."/>
            <person name="Liu S."/>
            <person name="Liu Y."/>
        </authorList>
    </citation>
    <scope>NUCLEOTIDE SEQUENCE</scope>
    <source>
        <strain evidence="1">ZJU_SS_LIU_2023</strain>
    </source>
</reference>
<organism evidence="1 2">
    <name type="scientific">Eretmocerus hayati</name>
    <dbReference type="NCBI Taxonomy" id="131215"/>
    <lineage>
        <taxon>Eukaryota</taxon>
        <taxon>Metazoa</taxon>
        <taxon>Ecdysozoa</taxon>
        <taxon>Arthropoda</taxon>
        <taxon>Hexapoda</taxon>
        <taxon>Insecta</taxon>
        <taxon>Pterygota</taxon>
        <taxon>Neoptera</taxon>
        <taxon>Endopterygota</taxon>
        <taxon>Hymenoptera</taxon>
        <taxon>Apocrita</taxon>
        <taxon>Proctotrupomorpha</taxon>
        <taxon>Chalcidoidea</taxon>
        <taxon>Aphelinidae</taxon>
        <taxon>Aphelininae</taxon>
        <taxon>Eretmocerus</taxon>
    </lineage>
</organism>
<evidence type="ECO:0000313" key="2">
    <source>
        <dbReference type="Proteomes" id="UP001239111"/>
    </source>
</evidence>
<accession>A0ACC2NNF4</accession>
<name>A0ACC2NNF4_9HYME</name>
<proteinExistence type="predicted"/>
<keyword evidence="2" id="KW-1185">Reference proteome</keyword>
<comment type="caution">
    <text evidence="1">The sequence shown here is derived from an EMBL/GenBank/DDBJ whole genome shotgun (WGS) entry which is preliminary data.</text>
</comment>